<dbReference type="Proteomes" id="UP001652741">
    <property type="component" value="Chromosome ssa10"/>
</dbReference>
<dbReference type="RefSeq" id="XP_013980246.1">
    <property type="nucleotide sequence ID" value="XM_014124771.2"/>
</dbReference>
<evidence type="ECO:0000313" key="1">
    <source>
        <dbReference type="Proteomes" id="UP001652741"/>
    </source>
</evidence>
<organism evidence="1 2">
    <name type="scientific">Salmo salar</name>
    <name type="common">Atlantic salmon</name>
    <dbReference type="NCBI Taxonomy" id="8030"/>
    <lineage>
        <taxon>Eukaryota</taxon>
        <taxon>Metazoa</taxon>
        <taxon>Chordata</taxon>
        <taxon>Craniata</taxon>
        <taxon>Vertebrata</taxon>
        <taxon>Euteleostomi</taxon>
        <taxon>Actinopterygii</taxon>
        <taxon>Neopterygii</taxon>
        <taxon>Teleostei</taxon>
        <taxon>Protacanthopterygii</taxon>
        <taxon>Salmoniformes</taxon>
        <taxon>Salmonidae</taxon>
        <taxon>Salmoninae</taxon>
        <taxon>Salmo</taxon>
    </lineage>
</organism>
<evidence type="ECO:0000313" key="2">
    <source>
        <dbReference type="RefSeq" id="XP_013980246.1"/>
    </source>
</evidence>
<proteinExistence type="predicted"/>
<gene>
    <name evidence="2" type="primary">LOC106561129</name>
</gene>
<sequence>MPQILLSSLESDEHLKILKAIDRGDILALQELSEFQEGFSEADDRGWYPLHKAAVQPLVKMLEIVLCASFRLSL</sequence>
<keyword evidence="1" id="KW-1185">Reference proteome</keyword>
<dbReference type="AlphaFoldDB" id="A0A1S3KNE9"/>
<name>A0A1S3KNE9_SALSA</name>
<reference evidence="2" key="1">
    <citation type="submission" date="2025-08" db="UniProtKB">
        <authorList>
            <consortium name="RefSeq"/>
        </authorList>
    </citation>
    <scope>IDENTIFICATION</scope>
</reference>
<dbReference type="GeneID" id="106561129"/>
<accession>A0A1S3KNE9</accession>
<dbReference type="KEGG" id="sasa:106561129"/>
<protein>
    <submittedName>
        <fullName evidence="2">Ankyrin repeat and SOCS box protein 15-like</fullName>
    </submittedName>
</protein>